<dbReference type="PANTHER" id="PTHR37945">
    <property type="entry name" value="EXTRACELLULAR TUNGSTATE BINDING PROTEIN"/>
    <property type="match status" value="1"/>
</dbReference>
<feature type="domain" description="PBP" evidence="1">
    <location>
        <begin position="31"/>
        <end position="251"/>
    </location>
</feature>
<dbReference type="eggNOG" id="COG2998">
    <property type="taxonomic scope" value="Bacteria"/>
</dbReference>
<dbReference type="PANTHER" id="PTHR37945:SF1">
    <property type="entry name" value="EXTRACELLULAR TUNGSTATE BINDING PROTEIN"/>
    <property type="match status" value="1"/>
</dbReference>
<dbReference type="InterPro" id="IPR052738">
    <property type="entry name" value="ABC-Tungstate_binding"/>
</dbReference>
<name>A0A011P1C3_ACCRE</name>
<dbReference type="EMBL" id="JEMY01000024">
    <property type="protein sequence ID" value="EXI88788.1"/>
    <property type="molecule type" value="Genomic_DNA"/>
</dbReference>
<comment type="caution">
    <text evidence="2">The sequence shown here is derived from an EMBL/GenBank/DDBJ whole genome shotgun (WGS) entry which is preliminary data.</text>
</comment>
<dbReference type="AlphaFoldDB" id="A0A011P1C3"/>
<reference evidence="2" key="1">
    <citation type="submission" date="2014-02" db="EMBL/GenBank/DDBJ databases">
        <title>Expanding our view of genomic diversity in Candidatus Accumulibacter clades.</title>
        <authorList>
            <person name="Skennerton C.T."/>
            <person name="Barr J.J."/>
            <person name="Slater F.R."/>
            <person name="Bond P.L."/>
            <person name="Tyson G.W."/>
        </authorList>
    </citation>
    <scope>NUCLEOTIDE SEQUENCE [LARGE SCALE GENOMIC DNA]</scope>
</reference>
<dbReference type="InterPro" id="IPR024370">
    <property type="entry name" value="PBP_domain"/>
</dbReference>
<dbReference type="Pfam" id="PF12849">
    <property type="entry name" value="PBP_like_2"/>
    <property type="match status" value="1"/>
</dbReference>
<organism evidence="2 3">
    <name type="scientific">Accumulibacter regalis</name>
    <dbReference type="NCBI Taxonomy" id="522306"/>
    <lineage>
        <taxon>Bacteria</taxon>
        <taxon>Pseudomonadati</taxon>
        <taxon>Pseudomonadota</taxon>
        <taxon>Betaproteobacteria</taxon>
        <taxon>Candidatus Accumulibacter</taxon>
    </lineage>
</organism>
<dbReference type="Gene3D" id="3.40.190.10">
    <property type="entry name" value="Periplasmic binding protein-like II"/>
    <property type="match status" value="2"/>
</dbReference>
<dbReference type="STRING" id="1454004.AW11_01891"/>
<accession>A0A011P1C3</accession>
<sequence length="276" mass="29731">MAGSFFSVYRLATALILLCVLQSTALEARDLRLATTTSTDNSGLLRAILPPFERQQGIKVHVISVGTGKALKLAENGDVDVVLVHDRQAEEAFVAAGHGSERHDVMYNDFVLVGPKSDPAGVRGGGDVLAALRQIAATQARFVSRGDDSGTERMERSYWRELAIAAQGKPWYVAAGLGMGEVLTMAGEMHAYTLSDRATYATYQARTGLEILVQGDPRMFNPYGIMAVSRSKYPDINFSGALALIDWLTSASGRAAISAFRPNGEQLFFVTPAGKK</sequence>
<proteinExistence type="predicted"/>
<evidence type="ECO:0000313" key="2">
    <source>
        <dbReference type="EMBL" id="EXI88788.1"/>
    </source>
</evidence>
<evidence type="ECO:0000313" key="3">
    <source>
        <dbReference type="Proteomes" id="UP000022141"/>
    </source>
</evidence>
<evidence type="ECO:0000259" key="1">
    <source>
        <dbReference type="Pfam" id="PF12849"/>
    </source>
</evidence>
<keyword evidence="3" id="KW-1185">Reference proteome</keyword>
<dbReference type="SUPFAM" id="SSF53850">
    <property type="entry name" value="Periplasmic binding protein-like II"/>
    <property type="match status" value="1"/>
</dbReference>
<dbReference type="PATRIC" id="fig|1454004.3.peg.1954"/>
<protein>
    <submittedName>
        <fullName evidence="2">PBP superfamily domain protein</fullName>
    </submittedName>
</protein>
<gene>
    <name evidence="2" type="ORF">AW11_01891</name>
</gene>
<dbReference type="Proteomes" id="UP000022141">
    <property type="component" value="Unassembled WGS sequence"/>
</dbReference>